<evidence type="ECO:0000313" key="1">
    <source>
        <dbReference type="EMBL" id="KAG2865337.1"/>
    </source>
</evidence>
<dbReference type="EMBL" id="RCMG01000060">
    <property type="protein sequence ID" value="KAG2865337.1"/>
    <property type="molecule type" value="Genomic_DNA"/>
</dbReference>
<dbReference type="InterPro" id="IPR036404">
    <property type="entry name" value="Jacalin-like_lectin_dom_sf"/>
</dbReference>
<dbReference type="SUPFAM" id="SSF51101">
    <property type="entry name" value="Mannose-binding lectins"/>
    <property type="match status" value="1"/>
</dbReference>
<dbReference type="AlphaFoldDB" id="A0A8T0ZSC0"/>
<organism evidence="1 2">
    <name type="scientific">Phytophthora cactorum</name>
    <dbReference type="NCBI Taxonomy" id="29920"/>
    <lineage>
        <taxon>Eukaryota</taxon>
        <taxon>Sar</taxon>
        <taxon>Stramenopiles</taxon>
        <taxon>Oomycota</taxon>
        <taxon>Peronosporomycetes</taxon>
        <taxon>Peronosporales</taxon>
        <taxon>Peronosporaceae</taxon>
        <taxon>Phytophthora</taxon>
    </lineage>
</organism>
<reference evidence="1" key="1">
    <citation type="submission" date="2018-10" db="EMBL/GenBank/DDBJ databases">
        <title>Effector identification in a new, highly contiguous assembly of the strawberry crown rot pathogen Phytophthora cactorum.</title>
        <authorList>
            <person name="Armitage A.D."/>
            <person name="Nellist C.F."/>
            <person name="Bates H."/>
            <person name="Vickerstaff R.J."/>
            <person name="Harrison R.J."/>
        </authorList>
    </citation>
    <scope>NUCLEOTIDE SEQUENCE</scope>
    <source>
        <strain evidence="1">15-7</strain>
    </source>
</reference>
<name>A0A8T0ZSC0_9STRA</name>
<proteinExistence type="predicted"/>
<sequence>MQLWRVRQDITSAVSMESVSELDQGPAQEPPKTRLFFVMRSVPVSNQTVDHPPKPPLGILVAVQRGSVTSVQSFDSVEMFDDLVTQLHSTLLTVGSSYQVHYVPLGSGEKLLQIDVSFRPASTNDPYTVIDGVCFHTTLRCSSWFGAYRESNLRFFMPPAGASVLQVRGTCTGSILTDLTGLVGVSIDSSTPFSPDARVLVDDGAYDVRLEAATPEFGIESVVLVKKNNSDNLDKHAWTWNQHGMPYPRVWRVPHKMLEDYADSKRTLFEEYLVGAINSGGAYSKTAAPVLRQ</sequence>
<evidence type="ECO:0000313" key="2">
    <source>
        <dbReference type="Proteomes" id="UP000735874"/>
    </source>
</evidence>
<dbReference type="InterPro" id="IPR053002">
    <property type="entry name" value="Metalloproteinase_M10B"/>
</dbReference>
<dbReference type="PANTHER" id="PTHR21054:SF2">
    <property type="entry name" value="MIP04191P"/>
    <property type="match status" value="1"/>
</dbReference>
<comment type="caution">
    <text evidence="1">The sequence shown here is derived from an EMBL/GenBank/DDBJ whole genome shotgun (WGS) entry which is preliminary data.</text>
</comment>
<accession>A0A8T0ZSC0</accession>
<dbReference type="PANTHER" id="PTHR21054">
    <property type="entry name" value="ZINC METALLOPROTEINASE-RELATED"/>
    <property type="match status" value="1"/>
</dbReference>
<dbReference type="VEuPathDB" id="FungiDB:PC110_g4754"/>
<protein>
    <submittedName>
        <fullName evidence="1">Uncharacterized protein</fullName>
    </submittedName>
</protein>
<gene>
    <name evidence="1" type="ORF">PC113_g3800</name>
</gene>
<dbReference type="Proteomes" id="UP000735874">
    <property type="component" value="Unassembled WGS sequence"/>
</dbReference>